<organism evidence="1">
    <name type="scientific">Desulfofervidus auxilii</name>
    <dbReference type="NCBI Taxonomy" id="1621989"/>
    <lineage>
        <taxon>Bacteria</taxon>
        <taxon>Pseudomonadati</taxon>
        <taxon>Thermodesulfobacteriota</taxon>
        <taxon>Candidatus Desulfofervidia</taxon>
        <taxon>Candidatus Desulfofervidales</taxon>
        <taxon>Candidatus Desulfofervidaceae</taxon>
        <taxon>Candidatus Desulfofervidus</taxon>
    </lineage>
</organism>
<accession>A0A7C0Y677</accession>
<evidence type="ECO:0000313" key="1">
    <source>
        <dbReference type="EMBL" id="HDD44689.1"/>
    </source>
</evidence>
<comment type="caution">
    <text evidence="1">The sequence shown here is derived from an EMBL/GenBank/DDBJ whole genome shotgun (WGS) entry which is preliminary data.</text>
</comment>
<proteinExistence type="predicted"/>
<reference evidence="1" key="1">
    <citation type="journal article" date="2020" name="mSystems">
        <title>Genome- and Community-Level Interaction Insights into Carbon Utilization and Element Cycling Functions of Hydrothermarchaeota in Hydrothermal Sediment.</title>
        <authorList>
            <person name="Zhou Z."/>
            <person name="Liu Y."/>
            <person name="Xu W."/>
            <person name="Pan J."/>
            <person name="Luo Z.H."/>
            <person name="Li M."/>
        </authorList>
    </citation>
    <scope>NUCLEOTIDE SEQUENCE [LARGE SCALE GENOMIC DNA]</scope>
    <source>
        <strain evidence="1">HyVt-233</strain>
    </source>
</reference>
<dbReference type="AlphaFoldDB" id="A0A7C0Y677"/>
<sequence>MKVLIACEFSGIVRQAFRNKGFDAWSCDLLPCEDNSPYHIQCDVREILNDNWILMIAHPPCNYLCNSGVSWLHRRPERWKKLEKAIKFFLELWNAPIPHICIENPVPHKYARQKIGRPTQYIQPYQFGEFVTKKTGLWLKNLPPLRPTKIIPKKQVIQKIIMESPSKDRWKNRSRTFKGIAEAMAEQWAILLGKQ</sequence>
<dbReference type="Proteomes" id="UP000886289">
    <property type="component" value="Unassembled WGS sequence"/>
</dbReference>
<dbReference type="EMBL" id="DRBS01000280">
    <property type="protein sequence ID" value="HDD44689.1"/>
    <property type="molecule type" value="Genomic_DNA"/>
</dbReference>
<name>A0A7C0Y677_DESA2</name>
<gene>
    <name evidence="1" type="ORF">ENG63_07510</name>
</gene>
<evidence type="ECO:0008006" key="2">
    <source>
        <dbReference type="Google" id="ProtNLM"/>
    </source>
</evidence>
<protein>
    <recommendedName>
        <fullName evidence="2">DNA cytosine methyltransferase</fullName>
    </recommendedName>
</protein>